<dbReference type="EMBL" id="JAMQJY010000001">
    <property type="protein sequence ID" value="MCM2676065.1"/>
    <property type="molecule type" value="Genomic_DNA"/>
</dbReference>
<dbReference type="InterPro" id="IPR006379">
    <property type="entry name" value="HAD-SF_hydro_IIB"/>
</dbReference>
<dbReference type="PANTHER" id="PTHR10000">
    <property type="entry name" value="PHOSPHOSERINE PHOSPHATASE"/>
    <property type="match status" value="1"/>
</dbReference>
<gene>
    <name evidence="1" type="ORF">NDM98_11545</name>
</gene>
<name>A0ABT0XJZ6_9BACI</name>
<dbReference type="SFLD" id="SFLDG01140">
    <property type="entry name" value="C2.B:_Phosphomannomutase_and_P"/>
    <property type="match status" value="1"/>
</dbReference>
<dbReference type="InterPro" id="IPR036412">
    <property type="entry name" value="HAD-like_sf"/>
</dbReference>
<dbReference type="RefSeq" id="WP_251607679.1">
    <property type="nucleotide sequence ID" value="NZ_JAMQJY010000001.1"/>
</dbReference>
<accession>A0ABT0XJZ6</accession>
<dbReference type="Proteomes" id="UP001203665">
    <property type="component" value="Unassembled WGS sequence"/>
</dbReference>
<dbReference type="SFLD" id="SFLDG01144">
    <property type="entry name" value="C2.B.4:_PGP_Like"/>
    <property type="match status" value="1"/>
</dbReference>
<dbReference type="Gene3D" id="3.40.50.1000">
    <property type="entry name" value="HAD superfamily/HAD-like"/>
    <property type="match status" value="1"/>
</dbReference>
<evidence type="ECO:0000313" key="1">
    <source>
        <dbReference type="EMBL" id="MCM2676065.1"/>
    </source>
</evidence>
<evidence type="ECO:0000313" key="2">
    <source>
        <dbReference type="Proteomes" id="UP001203665"/>
    </source>
</evidence>
<dbReference type="PROSITE" id="PS01229">
    <property type="entry name" value="COF_2"/>
    <property type="match status" value="1"/>
</dbReference>
<sequence length="251" mass="27930">MTIQREKKEIKLVALDIDGTLLDSNHQLSKENAQAISEAQEQGIYVVLSTGRSLMTCSEFAETLKLSSYLVTVNGSEIWDKNLNLMERNQLDSKLVQRMWDLRNEHGTHAWATSVGQVWRNEMPDDIHQTEWLKFGFDVEDDEIRLAILKELQSHGELEISNSSPTNLEINAAGVNKARGLEKVCGYLNITMDHVMAVGDSLNDLAMIKEAGIGVAMGNAQQLVKDTANWVTSTNDEAGVAKAIRTWVLSS</sequence>
<dbReference type="GO" id="GO:0016787">
    <property type="term" value="F:hydrolase activity"/>
    <property type="evidence" value="ECO:0007669"/>
    <property type="project" value="UniProtKB-KW"/>
</dbReference>
<dbReference type="NCBIfam" id="TIGR01484">
    <property type="entry name" value="HAD-SF-IIB"/>
    <property type="match status" value="1"/>
</dbReference>
<dbReference type="SFLD" id="SFLDS00003">
    <property type="entry name" value="Haloacid_Dehalogenase"/>
    <property type="match status" value="1"/>
</dbReference>
<dbReference type="Pfam" id="PF08282">
    <property type="entry name" value="Hydrolase_3"/>
    <property type="match status" value="1"/>
</dbReference>
<protein>
    <submittedName>
        <fullName evidence="1">Cof-type HAD-IIB family hydrolase</fullName>
    </submittedName>
</protein>
<reference evidence="1" key="1">
    <citation type="submission" date="2022-06" db="EMBL/GenBank/DDBJ databases">
        <title>Alkalicoccobacillus porphyridii sp. nov., isolated from a marine red alga, Porphyridium purpureum and reclassification of Shouchella plakortidis and Shouchella gibsonii as Alkalicoccobacillus plakortidis comb. nov. and Alkalicoccobacillus gibsonii comb. nov.</title>
        <authorList>
            <person name="Kim K.H."/>
            <person name="Lee J.K."/>
            <person name="Han D.M."/>
            <person name="Baek J.H."/>
            <person name="Jeon C.O."/>
        </authorList>
    </citation>
    <scope>NUCLEOTIDE SEQUENCE</scope>
    <source>
        <strain evidence="1">DSM 19153</strain>
    </source>
</reference>
<dbReference type="PANTHER" id="PTHR10000:SF55">
    <property type="entry name" value="5-AMINO-6-(5-PHOSPHO-D-RIBITYLAMINO)URACIL PHOSPHATASE YCSE"/>
    <property type="match status" value="1"/>
</dbReference>
<organism evidence="1 2">
    <name type="scientific">Alkalicoccobacillus plakortidis</name>
    <dbReference type="NCBI Taxonomy" id="444060"/>
    <lineage>
        <taxon>Bacteria</taxon>
        <taxon>Bacillati</taxon>
        <taxon>Bacillota</taxon>
        <taxon>Bacilli</taxon>
        <taxon>Bacillales</taxon>
        <taxon>Bacillaceae</taxon>
        <taxon>Alkalicoccobacillus</taxon>
    </lineage>
</organism>
<dbReference type="CDD" id="cd07516">
    <property type="entry name" value="HAD_Pase"/>
    <property type="match status" value="1"/>
</dbReference>
<keyword evidence="1" id="KW-0378">Hydrolase</keyword>
<comment type="caution">
    <text evidence="1">The sequence shown here is derived from an EMBL/GenBank/DDBJ whole genome shotgun (WGS) entry which is preliminary data.</text>
</comment>
<dbReference type="SUPFAM" id="SSF56784">
    <property type="entry name" value="HAD-like"/>
    <property type="match status" value="1"/>
</dbReference>
<dbReference type="InterPro" id="IPR023214">
    <property type="entry name" value="HAD_sf"/>
</dbReference>
<keyword evidence="2" id="KW-1185">Reference proteome</keyword>
<proteinExistence type="predicted"/>
<dbReference type="Gene3D" id="3.30.1240.10">
    <property type="match status" value="1"/>
</dbReference>